<dbReference type="InterPro" id="IPR005467">
    <property type="entry name" value="His_kinase_dom"/>
</dbReference>
<dbReference type="InterPro" id="IPR035965">
    <property type="entry name" value="PAS-like_dom_sf"/>
</dbReference>
<dbReference type="InterPro" id="IPR013656">
    <property type="entry name" value="PAS_4"/>
</dbReference>
<dbReference type="SUPFAM" id="SSF55785">
    <property type="entry name" value="PYP-like sensor domain (PAS domain)"/>
    <property type="match status" value="1"/>
</dbReference>
<feature type="domain" description="Histidine kinase" evidence="5">
    <location>
        <begin position="350"/>
        <end position="596"/>
    </location>
</feature>
<evidence type="ECO:0000259" key="5">
    <source>
        <dbReference type="PROSITE" id="PS50109"/>
    </source>
</evidence>
<dbReference type="EC" id="2.7.13.3" evidence="2"/>
<dbReference type="PROSITE" id="PS50109">
    <property type="entry name" value="HIS_KIN"/>
    <property type="match status" value="1"/>
</dbReference>
<dbReference type="EMBL" id="VMNK01000018">
    <property type="protein sequence ID" value="TVO52016.1"/>
    <property type="molecule type" value="Genomic_DNA"/>
</dbReference>
<dbReference type="SMART" id="SM00091">
    <property type="entry name" value="PAS"/>
    <property type="match status" value="1"/>
</dbReference>
<dbReference type="PROSITE" id="PS50113">
    <property type="entry name" value="PAC"/>
    <property type="match status" value="1"/>
</dbReference>
<dbReference type="InterPro" id="IPR003661">
    <property type="entry name" value="HisK_dim/P_dom"/>
</dbReference>
<keyword evidence="4" id="KW-0175">Coiled coil</keyword>
<dbReference type="PRINTS" id="PR00344">
    <property type="entry name" value="BCTRLSENSOR"/>
</dbReference>
<dbReference type="PANTHER" id="PTHR43065:SF50">
    <property type="entry name" value="HISTIDINE KINASE"/>
    <property type="match status" value="1"/>
</dbReference>
<evidence type="ECO:0000256" key="1">
    <source>
        <dbReference type="ARBA" id="ARBA00000085"/>
    </source>
</evidence>
<dbReference type="PANTHER" id="PTHR43065">
    <property type="entry name" value="SENSOR HISTIDINE KINASE"/>
    <property type="match status" value="1"/>
</dbReference>
<evidence type="ECO:0000313" key="9">
    <source>
        <dbReference type="Proteomes" id="UP000319502"/>
    </source>
</evidence>
<dbReference type="Pfam" id="PF08448">
    <property type="entry name" value="PAS_4"/>
    <property type="match status" value="1"/>
</dbReference>
<dbReference type="AlphaFoldDB" id="A0A557QGI6"/>
<dbReference type="InterPro" id="IPR000700">
    <property type="entry name" value="PAS-assoc_C"/>
</dbReference>
<dbReference type="CDD" id="cd00130">
    <property type="entry name" value="PAS"/>
    <property type="match status" value="1"/>
</dbReference>
<evidence type="ECO:0000259" key="7">
    <source>
        <dbReference type="PROSITE" id="PS50113"/>
    </source>
</evidence>
<evidence type="ECO:0000256" key="3">
    <source>
        <dbReference type="ARBA" id="ARBA00022553"/>
    </source>
</evidence>
<feature type="domain" description="PAS" evidence="6">
    <location>
        <begin position="134"/>
        <end position="178"/>
    </location>
</feature>
<dbReference type="InterPro" id="IPR003594">
    <property type="entry name" value="HATPase_dom"/>
</dbReference>
<dbReference type="Gene3D" id="3.30.565.10">
    <property type="entry name" value="Histidine kinase-like ATPase, C-terminal domain"/>
    <property type="match status" value="1"/>
</dbReference>
<dbReference type="CDD" id="cd00082">
    <property type="entry name" value="HisKA"/>
    <property type="match status" value="1"/>
</dbReference>
<protein>
    <recommendedName>
        <fullName evidence="2">histidine kinase</fullName>
        <ecNumber evidence="2">2.7.13.3</ecNumber>
    </recommendedName>
</protein>
<proteinExistence type="predicted"/>
<keyword evidence="9" id="KW-1185">Reference proteome</keyword>
<dbReference type="Gene3D" id="3.30.450.20">
    <property type="entry name" value="PAS domain"/>
    <property type="match status" value="1"/>
</dbReference>
<dbReference type="InterPro" id="IPR000014">
    <property type="entry name" value="PAS"/>
</dbReference>
<reference evidence="8 9" key="1">
    <citation type="submission" date="2019-07" db="EMBL/GenBank/DDBJ databases">
        <title>The pathways for chlorine oxyanion respiration interact through the shared metabolite chlorate.</title>
        <authorList>
            <person name="Barnum T.P."/>
            <person name="Cheng Y."/>
            <person name="Hill K.A."/>
            <person name="Lucas L.N."/>
            <person name="Carlson H.K."/>
            <person name="Coates J.D."/>
        </authorList>
    </citation>
    <scope>NUCLEOTIDE SEQUENCE [LARGE SCALE GENOMIC DNA]</scope>
    <source>
        <strain evidence="8 9">SFB-3</strain>
    </source>
</reference>
<gene>
    <name evidence="8" type="ORF">FHP91_18810</name>
</gene>
<evidence type="ECO:0000259" key="6">
    <source>
        <dbReference type="PROSITE" id="PS50112"/>
    </source>
</evidence>
<feature type="coiled-coil region" evidence="4">
    <location>
        <begin position="279"/>
        <end position="341"/>
    </location>
</feature>
<accession>A0A557QGI6</accession>
<organism evidence="8 9">
    <name type="scientific">Denitromonas halophila</name>
    <dbReference type="NCBI Taxonomy" id="1629404"/>
    <lineage>
        <taxon>Bacteria</taxon>
        <taxon>Pseudomonadati</taxon>
        <taxon>Pseudomonadota</taxon>
        <taxon>Betaproteobacteria</taxon>
        <taxon>Rhodocyclales</taxon>
        <taxon>Zoogloeaceae</taxon>
        <taxon>Denitromonas</taxon>
    </lineage>
</organism>
<dbReference type="Proteomes" id="UP000319502">
    <property type="component" value="Unassembled WGS sequence"/>
</dbReference>
<evidence type="ECO:0000256" key="2">
    <source>
        <dbReference type="ARBA" id="ARBA00012438"/>
    </source>
</evidence>
<dbReference type="GO" id="GO:0000155">
    <property type="term" value="F:phosphorelay sensor kinase activity"/>
    <property type="evidence" value="ECO:0007669"/>
    <property type="project" value="InterPro"/>
</dbReference>
<dbReference type="SMART" id="SM00387">
    <property type="entry name" value="HATPase_c"/>
    <property type="match status" value="1"/>
</dbReference>
<evidence type="ECO:0000256" key="4">
    <source>
        <dbReference type="SAM" id="Coils"/>
    </source>
</evidence>
<dbReference type="RefSeq" id="WP_144311100.1">
    <property type="nucleotide sequence ID" value="NZ_VMNK01000018.1"/>
</dbReference>
<dbReference type="InterPro" id="IPR036890">
    <property type="entry name" value="HATPase_C_sf"/>
</dbReference>
<comment type="catalytic activity">
    <reaction evidence="1">
        <text>ATP + protein L-histidine = ADP + protein N-phospho-L-histidine.</text>
        <dbReference type="EC" id="2.7.13.3"/>
    </reaction>
</comment>
<dbReference type="SUPFAM" id="SSF55874">
    <property type="entry name" value="ATPase domain of HSP90 chaperone/DNA topoisomerase II/histidine kinase"/>
    <property type="match status" value="1"/>
</dbReference>
<dbReference type="Gene3D" id="1.10.287.130">
    <property type="match status" value="1"/>
</dbReference>
<dbReference type="PROSITE" id="PS50112">
    <property type="entry name" value="PAS"/>
    <property type="match status" value="1"/>
</dbReference>
<dbReference type="Pfam" id="PF02518">
    <property type="entry name" value="HATPase_c"/>
    <property type="match status" value="1"/>
</dbReference>
<dbReference type="InterPro" id="IPR004358">
    <property type="entry name" value="Sig_transdc_His_kin-like_C"/>
</dbReference>
<dbReference type="OrthoDB" id="224978at2"/>
<evidence type="ECO:0000313" key="8">
    <source>
        <dbReference type="EMBL" id="TVO52016.1"/>
    </source>
</evidence>
<name>A0A557QGI6_9RHOO</name>
<feature type="domain" description="PAC" evidence="7">
    <location>
        <begin position="225"/>
        <end position="277"/>
    </location>
</feature>
<keyword evidence="3" id="KW-0597">Phosphoprotein</keyword>
<sequence length="606" mass="66546">MPDGVAALRPSPPTELWCDALALAGHGTLLHRGEHPVWADATLAEQLGCTLSALYDRPFHALDDANSAERLRQQGEACLAGRDAAPVDITTGQPPCAVRHFEVRARRLEDAAGPQVLHVFIERTNAAPTHDPSTRAVLDQIIRELPIAAFILDTEHRVTHWNLACERISGMTAQRLIGTRDPWRAFFDAPRPVMADMILDHADADTLERFYPGCWQRSTHTPDAIEAEGFYPSLGESGRWIYFLAAPLRGADGSIIGAIETLQDITERKAAENALALTNERLELIVADRTRELAEANARLAEDIDQRETAEQELLKRYIELTELNCQLHDAQEQLVQSEKLASIGQLAAGVAHEINNPIGYVLSNITSLGGYLDDLLRLFDSFEALEAGRAPDDPALLAVQKLKQEVDFDFLKEDLPALLRESEEGASRVRKIVADLKDFSHADQTQEWVWANIVKGIESTLNVVNNEVKYKASVARHYAEIPAIQCMPSQLNQVFMNLLVNAAHAIEAPGTITITTSQPDAEHVRISIADTGCGIPEAVKARIFEPFFTTKGVGKGTGLGLSLSYGIVQNHHGRIDIDSTPGEGTTFHVTLPIQQPDAERTPATD</sequence>
<comment type="caution">
    <text evidence="8">The sequence shown here is derived from an EMBL/GenBank/DDBJ whole genome shotgun (WGS) entry which is preliminary data.</text>
</comment>